<proteinExistence type="predicted"/>
<keyword evidence="1" id="KW-0812">Transmembrane</keyword>
<feature type="transmembrane region" description="Helical" evidence="1">
    <location>
        <begin position="170"/>
        <end position="192"/>
    </location>
</feature>
<dbReference type="Proteomes" id="UP000054166">
    <property type="component" value="Unassembled WGS sequence"/>
</dbReference>
<dbReference type="OrthoDB" id="2535105at2759"/>
<dbReference type="PANTHER" id="PTHR40465:SF1">
    <property type="entry name" value="DUF6534 DOMAIN-CONTAINING PROTEIN"/>
    <property type="match status" value="1"/>
</dbReference>
<dbReference type="STRING" id="765440.A0A0C3C2D3"/>
<keyword evidence="1" id="KW-0472">Membrane</keyword>
<dbReference type="EMBL" id="KN832990">
    <property type="protein sequence ID" value="KIM83687.1"/>
    <property type="molecule type" value="Genomic_DNA"/>
</dbReference>
<evidence type="ECO:0000256" key="1">
    <source>
        <dbReference type="SAM" id="Phobius"/>
    </source>
</evidence>
<reference evidence="4" key="2">
    <citation type="submission" date="2015-01" db="EMBL/GenBank/DDBJ databases">
        <title>Evolutionary Origins and Diversification of the Mycorrhizal Mutualists.</title>
        <authorList>
            <consortium name="DOE Joint Genome Institute"/>
            <consortium name="Mycorrhizal Genomics Consortium"/>
            <person name="Kohler A."/>
            <person name="Kuo A."/>
            <person name="Nagy L.G."/>
            <person name="Floudas D."/>
            <person name="Copeland A."/>
            <person name="Barry K.W."/>
            <person name="Cichocki N."/>
            <person name="Veneault-Fourrey C."/>
            <person name="LaButti K."/>
            <person name="Lindquist E.A."/>
            <person name="Lipzen A."/>
            <person name="Lundell T."/>
            <person name="Morin E."/>
            <person name="Murat C."/>
            <person name="Riley R."/>
            <person name="Ohm R."/>
            <person name="Sun H."/>
            <person name="Tunlid A."/>
            <person name="Henrissat B."/>
            <person name="Grigoriev I.V."/>
            <person name="Hibbett D.S."/>
            <person name="Martin F."/>
        </authorList>
    </citation>
    <scope>NUCLEOTIDE SEQUENCE [LARGE SCALE GENOMIC DNA]</scope>
    <source>
        <strain evidence="4">F 1598</strain>
    </source>
</reference>
<name>A0A0C3C2D3_PILCF</name>
<feature type="transmembrane region" description="Helical" evidence="1">
    <location>
        <begin position="100"/>
        <end position="121"/>
    </location>
</feature>
<feature type="transmembrane region" description="Helical" evidence="1">
    <location>
        <begin position="57"/>
        <end position="80"/>
    </location>
</feature>
<feature type="domain" description="DUF6534" evidence="2">
    <location>
        <begin position="178"/>
        <end position="263"/>
    </location>
</feature>
<sequence length="329" mass="36518">MSSSNPPMPLIPVEILNNSLGAGLLGVVLSAMVYGITCVQTFNYYSSYPKDHVYVKILVAALWVLDTIHMSFVTIMIYHYTVTHWGDYVAFAKTTWSLELNIVIGNVLTSVVQWFYAYRIYRLSRGNYILPCIIAVWSLIQLGLGITFMAHGFQVQLFDLTGTDHATVQGGVAIAADFLCDLFISVTMFILLRRSRTGWSESTRIINTLIIYTINTCAFLTVCTVACLITFLVFPSTLIYAIFYFVLCRLYTNATLSTLNSRTSIRKTTETTSTNGGNVINLSAMHTRVAASGNSKIQTVDVDKAASSVHIHQSVWSDADHKSTKTSYA</sequence>
<organism evidence="3 4">
    <name type="scientific">Piloderma croceum (strain F 1598)</name>
    <dbReference type="NCBI Taxonomy" id="765440"/>
    <lineage>
        <taxon>Eukaryota</taxon>
        <taxon>Fungi</taxon>
        <taxon>Dikarya</taxon>
        <taxon>Basidiomycota</taxon>
        <taxon>Agaricomycotina</taxon>
        <taxon>Agaricomycetes</taxon>
        <taxon>Agaricomycetidae</taxon>
        <taxon>Atheliales</taxon>
        <taxon>Atheliaceae</taxon>
        <taxon>Piloderma</taxon>
    </lineage>
</organism>
<dbReference type="HOGENOM" id="CLU_046025_5_0_1"/>
<evidence type="ECO:0000313" key="4">
    <source>
        <dbReference type="Proteomes" id="UP000054166"/>
    </source>
</evidence>
<dbReference type="PANTHER" id="PTHR40465">
    <property type="entry name" value="CHROMOSOME 1, WHOLE GENOME SHOTGUN SEQUENCE"/>
    <property type="match status" value="1"/>
</dbReference>
<protein>
    <recommendedName>
        <fullName evidence="2">DUF6534 domain-containing protein</fullName>
    </recommendedName>
</protein>
<evidence type="ECO:0000259" key="2">
    <source>
        <dbReference type="Pfam" id="PF20152"/>
    </source>
</evidence>
<gene>
    <name evidence="3" type="ORF">PILCRDRAFT_819331</name>
</gene>
<feature type="transmembrane region" description="Helical" evidence="1">
    <location>
        <begin position="20"/>
        <end position="45"/>
    </location>
</feature>
<dbReference type="InterPro" id="IPR045339">
    <property type="entry name" value="DUF6534"/>
</dbReference>
<keyword evidence="1" id="KW-1133">Transmembrane helix</keyword>
<feature type="transmembrane region" description="Helical" evidence="1">
    <location>
        <begin position="128"/>
        <end position="150"/>
    </location>
</feature>
<dbReference type="InParanoid" id="A0A0C3C2D3"/>
<evidence type="ECO:0000313" key="3">
    <source>
        <dbReference type="EMBL" id="KIM83687.1"/>
    </source>
</evidence>
<keyword evidence="4" id="KW-1185">Reference proteome</keyword>
<feature type="transmembrane region" description="Helical" evidence="1">
    <location>
        <begin position="204"/>
        <end position="232"/>
    </location>
</feature>
<reference evidence="3 4" key="1">
    <citation type="submission" date="2014-04" db="EMBL/GenBank/DDBJ databases">
        <authorList>
            <consortium name="DOE Joint Genome Institute"/>
            <person name="Kuo A."/>
            <person name="Tarkka M."/>
            <person name="Buscot F."/>
            <person name="Kohler A."/>
            <person name="Nagy L.G."/>
            <person name="Floudas D."/>
            <person name="Copeland A."/>
            <person name="Barry K.W."/>
            <person name="Cichocki N."/>
            <person name="Veneault-Fourrey C."/>
            <person name="LaButti K."/>
            <person name="Lindquist E.A."/>
            <person name="Lipzen A."/>
            <person name="Lundell T."/>
            <person name="Morin E."/>
            <person name="Murat C."/>
            <person name="Sun H."/>
            <person name="Tunlid A."/>
            <person name="Henrissat B."/>
            <person name="Grigoriev I.V."/>
            <person name="Hibbett D.S."/>
            <person name="Martin F."/>
            <person name="Nordberg H.P."/>
            <person name="Cantor M.N."/>
            <person name="Hua S.X."/>
        </authorList>
    </citation>
    <scope>NUCLEOTIDE SEQUENCE [LARGE SCALE GENOMIC DNA]</scope>
    <source>
        <strain evidence="3 4">F 1598</strain>
    </source>
</reference>
<dbReference type="AlphaFoldDB" id="A0A0C3C2D3"/>
<accession>A0A0C3C2D3</accession>
<dbReference type="Pfam" id="PF20152">
    <property type="entry name" value="DUF6534"/>
    <property type="match status" value="1"/>
</dbReference>